<evidence type="ECO:0000256" key="10">
    <source>
        <dbReference type="ARBA" id="ARBA00022729"/>
    </source>
</evidence>
<dbReference type="EMBL" id="JAZDWU010000005">
    <property type="protein sequence ID" value="KAL0003369.1"/>
    <property type="molecule type" value="Genomic_DNA"/>
</dbReference>
<dbReference type="PROSITE" id="PS00107">
    <property type="entry name" value="PROTEIN_KINASE_ATP"/>
    <property type="match status" value="1"/>
</dbReference>
<sequence length="1056" mass="116226">MTLHQTNLCASSSYSIYLHLMILLFLICLFCLQPTITAAAPTNDTDRLALLKFKESVLQDPYNILSSWNDSMHFCNWLGVICSHRHQRVTVLDLQGHNLGGTLSPYIGNLSFLRSFILQNNSFYGEIPQEIGHLFRLQQLYLTNNTLEGEIPSSLSNCSNLKFLDLLGNKLKGKIPTELGSLMKLKLLQLGKNNLVGGIPPSLGNLSSLTIFAVTYNNLVGNIPDAIGQLNGLVIFSISSNKLSGTIPSSLYNVSSLQIFSVSTNQLNGTLPANIGLNLPNLQLFYFGTNEFSGPIPTSLCNATQLQRFYLGKNKFLGSVPTNFGNLPNLSYFDLSFNYLGKSLHFLTSLTNCSRLHNLGLDSNQFDGVLPNSVSNLSNKLTVLYLGKNEISGTIPGSLTNLVNLIVLGLNENHLTGVIPTTFGKFEKMQGLGLLGNRLLGEIPTSLGNLTQLFIIDLHDNRFEGTIPPSLVNCQNLQLLDISQNNLNGSIPQQLIGTSSLPLLNINLSHNSFTGKLPFEVGNLKNINQMDISNNNLFGEIPTSIGNCLILEYLYLQGNSFHGAIPSSMASLKGLRHLDVSQNNLSGPIPKGLAKLLFLEKLNLSFNNFEGMVPIEGVFKNISAISLNGNTRLCGGIPKLQLSKCPVNVMKPRKSIGFKLAIVIISIVQIFLLFSYFLVWMKTSKKKSPSMVSTMDLLPNVSYKELYQATSGFSPTNLIGSGSFGSVYKGIIHPEERSIAVKVLNLQQKGASKSFMVECNVLRNIRHRNLVKILTCCSSMDYNGNQFKALVFEFMKNGSLDFWLHQGLDNENQPMNLSLLQRLNVAIDVASAIDYLHNHSMQPIIHCDLKPSNVLLDNDMVAHVSDFGLARLLSITNNSSEKQTSTIGIKGSIGYVAPEYGMGGEASIEADVYSYGILLLEMFLGKKPTDDMFKDDLNLHNFAKMALPEKLVQIFDPILLPREVNEAPTAIVAARDYNNGNEIQEDVGAEGISNLCQMDPNVHKCLVSILETGLACSMESPKDRMKMKEVTRELHLIKSAFLGSAVRRSEIRRIQV</sequence>
<keyword evidence="6" id="KW-0723">Serine/threonine-protein kinase</keyword>
<dbReference type="Gene3D" id="1.10.510.10">
    <property type="entry name" value="Transferase(Phosphotransferase) domain 1"/>
    <property type="match status" value="1"/>
</dbReference>
<dbReference type="InterPro" id="IPR003591">
    <property type="entry name" value="Leu-rich_rpt_typical-subtyp"/>
</dbReference>
<dbReference type="InterPro" id="IPR011009">
    <property type="entry name" value="Kinase-like_dom_sf"/>
</dbReference>
<dbReference type="SUPFAM" id="SSF56112">
    <property type="entry name" value="Protein kinase-like (PK-like)"/>
    <property type="match status" value="1"/>
</dbReference>
<evidence type="ECO:0000256" key="16">
    <source>
        <dbReference type="ARBA" id="ARBA00023136"/>
    </source>
</evidence>
<evidence type="ECO:0000256" key="13">
    <source>
        <dbReference type="ARBA" id="ARBA00022777"/>
    </source>
</evidence>
<dbReference type="Pfam" id="PF08263">
    <property type="entry name" value="LRRNT_2"/>
    <property type="match status" value="1"/>
</dbReference>
<dbReference type="Gene3D" id="3.30.200.20">
    <property type="entry name" value="Phosphorylase Kinase, domain 1"/>
    <property type="match status" value="1"/>
</dbReference>
<evidence type="ECO:0000256" key="18">
    <source>
        <dbReference type="PROSITE-ProRule" id="PRU10141"/>
    </source>
</evidence>
<dbReference type="SMART" id="SM00369">
    <property type="entry name" value="LRR_TYP"/>
    <property type="match status" value="7"/>
</dbReference>
<evidence type="ECO:0000256" key="2">
    <source>
        <dbReference type="ARBA" id="ARBA00008684"/>
    </source>
</evidence>
<comment type="caution">
    <text evidence="22">The sequence shown here is derived from an EMBL/GenBank/DDBJ whole genome shotgun (WGS) entry which is preliminary data.</text>
</comment>
<dbReference type="Pfam" id="PF00560">
    <property type="entry name" value="LRR_1"/>
    <property type="match status" value="7"/>
</dbReference>
<evidence type="ECO:0000256" key="9">
    <source>
        <dbReference type="ARBA" id="ARBA00022692"/>
    </source>
</evidence>
<keyword evidence="11" id="KW-0677">Repeat</keyword>
<dbReference type="FunFam" id="3.80.10.10:FF:000288">
    <property type="entry name" value="LRR receptor-like serine/threonine-protein kinase EFR"/>
    <property type="match status" value="1"/>
</dbReference>
<dbReference type="Gene3D" id="3.80.10.10">
    <property type="entry name" value="Ribonuclease Inhibitor"/>
    <property type="match status" value="4"/>
</dbReference>
<dbReference type="AlphaFoldDB" id="A0AAW2D114"/>
<feature type="chain" id="PRO_5043744098" description="non-specific serine/threonine protein kinase" evidence="20">
    <location>
        <begin position="40"/>
        <end position="1056"/>
    </location>
</feature>
<dbReference type="SUPFAM" id="SSF52058">
    <property type="entry name" value="L domain-like"/>
    <property type="match status" value="2"/>
</dbReference>
<dbReference type="PROSITE" id="PS50011">
    <property type="entry name" value="PROTEIN_KINASE_DOM"/>
    <property type="match status" value="1"/>
</dbReference>
<dbReference type="GO" id="GO:0005524">
    <property type="term" value="F:ATP binding"/>
    <property type="evidence" value="ECO:0007669"/>
    <property type="project" value="UniProtKB-UniRule"/>
</dbReference>
<evidence type="ECO:0000256" key="15">
    <source>
        <dbReference type="ARBA" id="ARBA00022989"/>
    </source>
</evidence>
<dbReference type="Proteomes" id="UP001459277">
    <property type="component" value="Unassembled WGS sequence"/>
</dbReference>
<dbReference type="InterPro" id="IPR051809">
    <property type="entry name" value="Plant_receptor-like_S/T_kinase"/>
</dbReference>
<evidence type="ECO:0000256" key="14">
    <source>
        <dbReference type="ARBA" id="ARBA00022840"/>
    </source>
</evidence>
<protein>
    <recommendedName>
        <fullName evidence="4">non-specific serine/threonine protein kinase</fullName>
        <ecNumber evidence="4">2.7.11.1</ecNumber>
    </recommendedName>
</protein>
<evidence type="ECO:0000256" key="19">
    <source>
        <dbReference type="SAM" id="Phobius"/>
    </source>
</evidence>
<keyword evidence="15 19" id="KW-1133">Transmembrane helix</keyword>
<dbReference type="InterPro" id="IPR000719">
    <property type="entry name" value="Prot_kinase_dom"/>
</dbReference>
<comment type="similarity">
    <text evidence="2">Belongs to the protein kinase superfamily. Ser/Thr protein kinase family.</text>
</comment>
<keyword evidence="7" id="KW-0433">Leucine-rich repeat</keyword>
<keyword evidence="14 18" id="KW-0067">ATP-binding</keyword>
<evidence type="ECO:0000259" key="21">
    <source>
        <dbReference type="PROSITE" id="PS50011"/>
    </source>
</evidence>
<dbReference type="InterPro" id="IPR001611">
    <property type="entry name" value="Leu-rich_rpt"/>
</dbReference>
<evidence type="ECO:0000256" key="11">
    <source>
        <dbReference type="ARBA" id="ARBA00022737"/>
    </source>
</evidence>
<dbReference type="Pfam" id="PF07714">
    <property type="entry name" value="PK_Tyr_Ser-Thr"/>
    <property type="match status" value="1"/>
</dbReference>
<evidence type="ECO:0000256" key="1">
    <source>
        <dbReference type="ARBA" id="ARBA00004251"/>
    </source>
</evidence>
<dbReference type="FunFam" id="3.80.10.10:FF:000383">
    <property type="entry name" value="Leucine-rich repeat receptor protein kinase EMS1"/>
    <property type="match status" value="1"/>
</dbReference>
<evidence type="ECO:0000256" key="20">
    <source>
        <dbReference type="SAM" id="SignalP"/>
    </source>
</evidence>
<evidence type="ECO:0000256" key="4">
    <source>
        <dbReference type="ARBA" id="ARBA00012513"/>
    </source>
</evidence>
<feature type="domain" description="Protein kinase" evidence="21">
    <location>
        <begin position="713"/>
        <end position="1042"/>
    </location>
</feature>
<comment type="similarity">
    <text evidence="3">Belongs to the RLP family.</text>
</comment>
<keyword evidence="10 20" id="KW-0732">Signal</keyword>
<keyword evidence="5" id="KW-1003">Cell membrane</keyword>
<feature type="signal peptide" evidence="20">
    <location>
        <begin position="1"/>
        <end position="39"/>
    </location>
</feature>
<dbReference type="Pfam" id="PF13855">
    <property type="entry name" value="LRR_8"/>
    <property type="match status" value="2"/>
</dbReference>
<name>A0AAW2D114_9ROSI</name>
<evidence type="ECO:0000313" key="22">
    <source>
        <dbReference type="EMBL" id="KAL0003369.1"/>
    </source>
</evidence>
<organism evidence="22 23">
    <name type="scientific">Lithocarpus litseifolius</name>
    <dbReference type="NCBI Taxonomy" id="425828"/>
    <lineage>
        <taxon>Eukaryota</taxon>
        <taxon>Viridiplantae</taxon>
        <taxon>Streptophyta</taxon>
        <taxon>Embryophyta</taxon>
        <taxon>Tracheophyta</taxon>
        <taxon>Spermatophyta</taxon>
        <taxon>Magnoliopsida</taxon>
        <taxon>eudicotyledons</taxon>
        <taxon>Gunneridae</taxon>
        <taxon>Pentapetalae</taxon>
        <taxon>rosids</taxon>
        <taxon>fabids</taxon>
        <taxon>Fagales</taxon>
        <taxon>Fagaceae</taxon>
        <taxon>Lithocarpus</taxon>
    </lineage>
</organism>
<accession>A0AAW2D114</accession>
<dbReference type="FunFam" id="3.80.10.10:FF:000275">
    <property type="entry name" value="Leucine-rich repeat receptor-like protein kinase"/>
    <property type="match status" value="1"/>
</dbReference>
<evidence type="ECO:0000256" key="5">
    <source>
        <dbReference type="ARBA" id="ARBA00022475"/>
    </source>
</evidence>
<keyword evidence="12 18" id="KW-0547">Nucleotide-binding</keyword>
<dbReference type="EC" id="2.7.11.1" evidence="4"/>
<keyword evidence="16 19" id="KW-0472">Membrane</keyword>
<evidence type="ECO:0000256" key="8">
    <source>
        <dbReference type="ARBA" id="ARBA00022679"/>
    </source>
</evidence>
<dbReference type="PANTHER" id="PTHR27008:SF592">
    <property type="entry name" value="LEUCINE-RICH REPEAT RECEPTOR-LIKE PROTEIN KINASE FAMILY PROTEIN-RELATED"/>
    <property type="match status" value="1"/>
</dbReference>
<keyword evidence="8" id="KW-0808">Transferase</keyword>
<dbReference type="InterPro" id="IPR017441">
    <property type="entry name" value="Protein_kinase_ATP_BS"/>
</dbReference>
<keyword evidence="9 19" id="KW-0812">Transmembrane</keyword>
<evidence type="ECO:0000313" key="23">
    <source>
        <dbReference type="Proteomes" id="UP001459277"/>
    </source>
</evidence>
<keyword evidence="13" id="KW-0418">Kinase</keyword>
<dbReference type="InterPro" id="IPR013210">
    <property type="entry name" value="LRR_N_plant-typ"/>
</dbReference>
<dbReference type="InterPro" id="IPR008271">
    <property type="entry name" value="Ser/Thr_kinase_AS"/>
</dbReference>
<evidence type="ECO:0000256" key="6">
    <source>
        <dbReference type="ARBA" id="ARBA00022527"/>
    </source>
</evidence>
<feature type="binding site" evidence="18">
    <location>
        <position position="742"/>
    </location>
    <ligand>
        <name>ATP</name>
        <dbReference type="ChEBI" id="CHEBI:30616"/>
    </ligand>
</feature>
<dbReference type="SMART" id="SM00220">
    <property type="entry name" value="S_TKc"/>
    <property type="match status" value="1"/>
</dbReference>
<evidence type="ECO:0000256" key="3">
    <source>
        <dbReference type="ARBA" id="ARBA00009592"/>
    </source>
</evidence>
<dbReference type="InterPro" id="IPR001245">
    <property type="entry name" value="Ser-Thr/Tyr_kinase_cat_dom"/>
</dbReference>
<dbReference type="GO" id="GO:0004674">
    <property type="term" value="F:protein serine/threonine kinase activity"/>
    <property type="evidence" value="ECO:0007669"/>
    <property type="project" value="UniProtKB-KW"/>
</dbReference>
<keyword evidence="23" id="KW-1185">Reference proteome</keyword>
<evidence type="ECO:0000256" key="12">
    <source>
        <dbReference type="ARBA" id="ARBA00022741"/>
    </source>
</evidence>
<dbReference type="PROSITE" id="PS00108">
    <property type="entry name" value="PROTEIN_KINASE_ST"/>
    <property type="match status" value="1"/>
</dbReference>
<keyword evidence="17" id="KW-0325">Glycoprotein</keyword>
<dbReference type="GO" id="GO:0005886">
    <property type="term" value="C:plasma membrane"/>
    <property type="evidence" value="ECO:0007669"/>
    <property type="project" value="UniProtKB-SubCell"/>
</dbReference>
<evidence type="ECO:0000256" key="17">
    <source>
        <dbReference type="ARBA" id="ARBA00023180"/>
    </source>
</evidence>
<dbReference type="FunFam" id="3.30.200.20:FF:000432">
    <property type="entry name" value="LRR receptor-like serine/threonine-protein kinase EFR"/>
    <property type="match status" value="1"/>
</dbReference>
<comment type="subcellular location">
    <subcellularLocation>
        <location evidence="1">Cell membrane</location>
        <topology evidence="1">Single-pass type I membrane protein</topology>
    </subcellularLocation>
</comment>
<gene>
    <name evidence="22" type="ORF">SO802_017150</name>
</gene>
<evidence type="ECO:0000256" key="7">
    <source>
        <dbReference type="ARBA" id="ARBA00022614"/>
    </source>
</evidence>
<reference evidence="22 23" key="1">
    <citation type="submission" date="2024-01" db="EMBL/GenBank/DDBJ databases">
        <title>A telomere-to-telomere, gap-free genome of sweet tea (Lithocarpus litseifolius).</title>
        <authorList>
            <person name="Zhou J."/>
        </authorList>
    </citation>
    <scope>NUCLEOTIDE SEQUENCE [LARGE SCALE GENOMIC DNA]</scope>
    <source>
        <strain evidence="22">Zhou-2022a</strain>
        <tissue evidence="22">Leaf</tissue>
    </source>
</reference>
<dbReference type="InterPro" id="IPR032675">
    <property type="entry name" value="LRR_dom_sf"/>
</dbReference>
<proteinExistence type="inferred from homology"/>
<dbReference type="PANTHER" id="PTHR27008">
    <property type="entry name" value="OS04G0122200 PROTEIN"/>
    <property type="match status" value="1"/>
</dbReference>
<feature type="transmembrane region" description="Helical" evidence="19">
    <location>
        <begin position="660"/>
        <end position="681"/>
    </location>
</feature>